<feature type="compositionally biased region" description="Low complexity" evidence="1">
    <location>
        <begin position="438"/>
        <end position="458"/>
    </location>
</feature>
<accession>A0A9P8I0I6</accession>
<proteinExistence type="predicted"/>
<reference evidence="2" key="1">
    <citation type="submission" date="2021-03" db="EMBL/GenBank/DDBJ databases">
        <title>Comparative genomics and phylogenomic investigation of the class Geoglossomycetes provide insights into ecological specialization and systematics.</title>
        <authorList>
            <person name="Melie T."/>
            <person name="Pirro S."/>
            <person name="Miller A.N."/>
            <person name="Quandt A."/>
        </authorList>
    </citation>
    <scope>NUCLEOTIDE SEQUENCE</scope>
    <source>
        <strain evidence="2">GBOQ0MN5Z8</strain>
    </source>
</reference>
<evidence type="ECO:0000313" key="2">
    <source>
        <dbReference type="EMBL" id="KAH0538961.1"/>
    </source>
</evidence>
<evidence type="ECO:0000256" key="1">
    <source>
        <dbReference type="SAM" id="MobiDB-lite"/>
    </source>
</evidence>
<comment type="caution">
    <text evidence="2">The sequence shown here is derived from an EMBL/GenBank/DDBJ whole genome shotgun (WGS) entry which is preliminary data.</text>
</comment>
<evidence type="ECO:0008006" key="4">
    <source>
        <dbReference type="Google" id="ProtNLM"/>
    </source>
</evidence>
<evidence type="ECO:0000313" key="3">
    <source>
        <dbReference type="Proteomes" id="UP000698800"/>
    </source>
</evidence>
<dbReference type="Proteomes" id="UP000698800">
    <property type="component" value="Unassembled WGS sequence"/>
</dbReference>
<dbReference type="EMBL" id="JAGHQL010000091">
    <property type="protein sequence ID" value="KAH0538961.1"/>
    <property type="molecule type" value="Genomic_DNA"/>
</dbReference>
<sequence>MALLRQQNREAPFSEQSADDEFENLFDQYVTSDILDTENHLVESSFVGAECSALRMKATGGGIAAGSSRAVNTARRLDSQQTWHMAPWHQIAALPSNSQGGNFNFYKESSGRAAISDGELLSLEGRIPQIHTLIPSSSPPTPSPSHSTPSSIKRTEDLSVSSRNVCRDPVIRKKHRRNNSRESPTMNHMQYQQEPARSWHQHPSSSSAASNLQVPPTTMPCTPPPTAGRSGFPGVSAPKGESLNEGFEHNGRRISSQVQQSPTVIVQHPQRSGMPHRSISSNYSLERAYPSATQGFDSTIGPYHSSAPSVFSASPGFETSQTQPWVYPTHTVSASQPSQPAYQFPRVDPQHEASKSLIQYTGRDYDSQMLDGSASIANAGLMIHNASSASQEDQLMTGMTDSSSPAYYSAPAGDPMAIVSPDISSQGHSFDGLPAKQPHLSVSPSSPPSRSLSRSPGPRGHGRRPSKTSNRVRKYSGYSTGQQPRMPTNEQAPNSSRRKHSSGYSNGQQPRSPSGEILFENLTANDSQVILAGVAPSGSSKTKERREKEAREKQKQYNQQLFEMVCATRGDPEVLKRKLLSET</sequence>
<dbReference type="OrthoDB" id="2575228at2759"/>
<dbReference type="AlphaFoldDB" id="A0A9P8I0I6"/>
<feature type="compositionally biased region" description="Polar residues" evidence="1">
    <location>
        <begin position="181"/>
        <end position="214"/>
    </location>
</feature>
<keyword evidence="3" id="KW-1185">Reference proteome</keyword>
<gene>
    <name evidence="2" type="ORF">FGG08_004476</name>
</gene>
<feature type="compositionally biased region" description="Basic residues" evidence="1">
    <location>
        <begin position="460"/>
        <end position="474"/>
    </location>
</feature>
<feature type="compositionally biased region" description="Basic and acidic residues" evidence="1">
    <location>
        <begin position="541"/>
        <end position="555"/>
    </location>
</feature>
<organism evidence="2 3">
    <name type="scientific">Glutinoglossum americanum</name>
    <dbReference type="NCBI Taxonomy" id="1670608"/>
    <lineage>
        <taxon>Eukaryota</taxon>
        <taxon>Fungi</taxon>
        <taxon>Dikarya</taxon>
        <taxon>Ascomycota</taxon>
        <taxon>Pezizomycotina</taxon>
        <taxon>Geoglossomycetes</taxon>
        <taxon>Geoglossales</taxon>
        <taxon>Geoglossaceae</taxon>
        <taxon>Glutinoglossum</taxon>
    </lineage>
</organism>
<feature type="region of interest" description="Disordered" evidence="1">
    <location>
        <begin position="131"/>
        <end position="247"/>
    </location>
</feature>
<feature type="compositionally biased region" description="Pro residues" evidence="1">
    <location>
        <begin position="217"/>
        <end position="226"/>
    </location>
</feature>
<feature type="compositionally biased region" description="Polar residues" evidence="1">
    <location>
        <begin position="477"/>
        <end position="495"/>
    </location>
</feature>
<feature type="region of interest" description="Disordered" evidence="1">
    <location>
        <begin position="530"/>
        <end position="556"/>
    </location>
</feature>
<feature type="compositionally biased region" description="Polar residues" evidence="1">
    <location>
        <begin position="502"/>
        <end position="512"/>
    </location>
</feature>
<feature type="region of interest" description="Disordered" evidence="1">
    <location>
        <begin position="418"/>
        <end position="515"/>
    </location>
</feature>
<protein>
    <recommendedName>
        <fullName evidence="4">Developmental regulatory protein wetA</fullName>
    </recommendedName>
</protein>
<name>A0A9P8I0I6_9PEZI</name>